<protein>
    <submittedName>
        <fullName evidence="1">Histidine phosphatase family protein</fullName>
    </submittedName>
</protein>
<dbReference type="KEGG" id="pory:EJA05_04445"/>
<dbReference type="Proteomes" id="UP000268230">
    <property type="component" value="Chromosome"/>
</dbReference>
<evidence type="ECO:0000313" key="1">
    <source>
        <dbReference type="EMBL" id="AZL67025.1"/>
    </source>
</evidence>
<dbReference type="Gene3D" id="3.40.50.1240">
    <property type="entry name" value="Phosphoglycerate mutase-like"/>
    <property type="match status" value="1"/>
</dbReference>
<reference evidence="1 2" key="1">
    <citation type="submission" date="2018-12" db="EMBL/GenBank/DDBJ databases">
        <authorList>
            <person name="Li S."/>
            <person name="Yang R."/>
            <person name="Chen G."/>
            <person name="Zou L."/>
            <person name="Zhang C."/>
            <person name="Chen Y."/>
            <person name="Liu Z."/>
            <person name="Li Y."/>
            <person name="Yan Y."/>
            <person name="Huang M."/>
            <person name="Chen T."/>
        </authorList>
    </citation>
    <scope>NUCLEOTIDE SEQUENCE [LARGE SCALE GENOMIC DNA]</scope>
    <source>
        <strain evidence="1 2">1257</strain>
    </source>
</reference>
<evidence type="ECO:0000313" key="2">
    <source>
        <dbReference type="Proteomes" id="UP000268230"/>
    </source>
</evidence>
<dbReference type="Pfam" id="PF00300">
    <property type="entry name" value="His_Phos_1"/>
    <property type="match status" value="1"/>
</dbReference>
<sequence>MKPTHLTLICHARTEAQRVGRFALDDEPLREAPGPLGELSTTARYLSAPELRARQTAEGLAATVDEGLRDCDLGSWKGMPLKQLDEQALQLWLIDPQAAPHGGESIAALCQRVAQWMDSALAEGEWVAITHPFVIRAAMLHALGAPLASFQRIDVPPLARVRFSHYGQWRLQLS</sequence>
<name>A0A3S8UFD5_9PSED</name>
<gene>
    <name evidence="1" type="ORF">EJA05_04445</name>
</gene>
<proteinExistence type="predicted"/>
<dbReference type="SUPFAM" id="SSF53254">
    <property type="entry name" value="Phosphoglycerate mutase-like"/>
    <property type="match status" value="1"/>
</dbReference>
<dbReference type="SMART" id="SM00855">
    <property type="entry name" value="PGAM"/>
    <property type="match status" value="1"/>
</dbReference>
<accession>A0A3S8UFD5</accession>
<dbReference type="OrthoDB" id="7502553at2"/>
<organism evidence="1 2">
    <name type="scientific">Pseudomonas entomophila</name>
    <dbReference type="NCBI Taxonomy" id="312306"/>
    <lineage>
        <taxon>Bacteria</taxon>
        <taxon>Pseudomonadati</taxon>
        <taxon>Pseudomonadota</taxon>
        <taxon>Gammaproteobacteria</taxon>
        <taxon>Pseudomonadales</taxon>
        <taxon>Pseudomonadaceae</taxon>
        <taxon>Pseudomonas</taxon>
    </lineage>
</organism>
<dbReference type="InterPro" id="IPR013078">
    <property type="entry name" value="His_Pase_superF_clade-1"/>
</dbReference>
<dbReference type="EMBL" id="CP034338">
    <property type="protein sequence ID" value="AZL67025.1"/>
    <property type="molecule type" value="Genomic_DNA"/>
</dbReference>
<dbReference type="AlphaFoldDB" id="A0A3S8UFD5"/>
<dbReference type="InterPro" id="IPR029033">
    <property type="entry name" value="His_PPase_superfam"/>
</dbReference>